<feature type="transmembrane region" description="Helical" evidence="1">
    <location>
        <begin position="73"/>
        <end position="90"/>
    </location>
</feature>
<keyword evidence="1" id="KW-1133">Transmembrane helix</keyword>
<reference evidence="2 3" key="1">
    <citation type="journal article" date="2018" name="Front. Plant Sci.">
        <title>Red Clover (Trifolium pratense) and Zigzag Clover (T. medium) - A Picture of Genomic Similarities and Differences.</title>
        <authorList>
            <person name="Dluhosova J."/>
            <person name="Istvanek J."/>
            <person name="Nedelnik J."/>
            <person name="Repkova J."/>
        </authorList>
    </citation>
    <scope>NUCLEOTIDE SEQUENCE [LARGE SCALE GENOMIC DNA]</scope>
    <source>
        <strain evidence="3">cv. 10/8</strain>
        <tissue evidence="2">Leaf</tissue>
    </source>
</reference>
<organism evidence="2 3">
    <name type="scientific">Trifolium medium</name>
    <dbReference type="NCBI Taxonomy" id="97028"/>
    <lineage>
        <taxon>Eukaryota</taxon>
        <taxon>Viridiplantae</taxon>
        <taxon>Streptophyta</taxon>
        <taxon>Embryophyta</taxon>
        <taxon>Tracheophyta</taxon>
        <taxon>Spermatophyta</taxon>
        <taxon>Magnoliopsida</taxon>
        <taxon>eudicotyledons</taxon>
        <taxon>Gunneridae</taxon>
        <taxon>Pentapetalae</taxon>
        <taxon>rosids</taxon>
        <taxon>fabids</taxon>
        <taxon>Fabales</taxon>
        <taxon>Fabaceae</taxon>
        <taxon>Papilionoideae</taxon>
        <taxon>50 kb inversion clade</taxon>
        <taxon>NPAAA clade</taxon>
        <taxon>Hologalegina</taxon>
        <taxon>IRL clade</taxon>
        <taxon>Trifolieae</taxon>
        <taxon>Trifolium</taxon>
    </lineage>
</organism>
<sequence length="91" mass="9928">MRKGSTDHLALDINVESDPLINSADTNDDKGHVFKSLNTSGFVPKQGKLIADRIDGIWVSGSGVLMSRPRARLGLIGYLLIMHIWLLGTVL</sequence>
<keyword evidence="3" id="KW-1185">Reference proteome</keyword>
<dbReference type="AlphaFoldDB" id="A0A392Q263"/>
<comment type="caution">
    <text evidence="2">The sequence shown here is derived from an EMBL/GenBank/DDBJ whole genome shotgun (WGS) entry which is preliminary data.</text>
</comment>
<evidence type="ECO:0000313" key="3">
    <source>
        <dbReference type="Proteomes" id="UP000265520"/>
    </source>
</evidence>
<keyword evidence="1" id="KW-0472">Membrane</keyword>
<proteinExistence type="predicted"/>
<evidence type="ECO:0000313" key="2">
    <source>
        <dbReference type="EMBL" id="MCI17929.1"/>
    </source>
</evidence>
<evidence type="ECO:0000256" key="1">
    <source>
        <dbReference type="SAM" id="Phobius"/>
    </source>
</evidence>
<dbReference type="Proteomes" id="UP000265520">
    <property type="component" value="Unassembled WGS sequence"/>
</dbReference>
<dbReference type="EMBL" id="LXQA010107653">
    <property type="protein sequence ID" value="MCI17929.1"/>
    <property type="molecule type" value="Genomic_DNA"/>
</dbReference>
<name>A0A392Q263_9FABA</name>
<protein>
    <submittedName>
        <fullName evidence="2">Myosin-like protein</fullName>
    </submittedName>
</protein>
<accession>A0A392Q263</accession>
<keyword evidence="1" id="KW-0812">Transmembrane</keyword>